<feature type="transmembrane region" description="Helical" evidence="1">
    <location>
        <begin position="130"/>
        <end position="148"/>
    </location>
</feature>
<keyword evidence="1" id="KW-1133">Transmembrane helix</keyword>
<protein>
    <submittedName>
        <fullName evidence="2">Uncharacterized protein</fullName>
    </submittedName>
</protein>
<dbReference type="EMBL" id="JBHSGS010000017">
    <property type="protein sequence ID" value="MFC4718822.1"/>
    <property type="molecule type" value="Genomic_DNA"/>
</dbReference>
<feature type="transmembrane region" description="Helical" evidence="1">
    <location>
        <begin position="35"/>
        <end position="57"/>
    </location>
</feature>
<dbReference type="Proteomes" id="UP001595969">
    <property type="component" value="Unassembled WGS sequence"/>
</dbReference>
<comment type="caution">
    <text evidence="2">The sequence shown here is derived from an EMBL/GenBank/DDBJ whole genome shotgun (WGS) entry which is preliminary data.</text>
</comment>
<accession>A0ABV9MS55</accession>
<evidence type="ECO:0000256" key="1">
    <source>
        <dbReference type="SAM" id="Phobius"/>
    </source>
</evidence>
<organism evidence="2 3">
    <name type="scientific">Enterococcus lemanii</name>
    <dbReference type="NCBI Taxonomy" id="1159752"/>
    <lineage>
        <taxon>Bacteria</taxon>
        <taxon>Bacillati</taxon>
        <taxon>Bacillota</taxon>
        <taxon>Bacilli</taxon>
        <taxon>Lactobacillales</taxon>
        <taxon>Enterococcaceae</taxon>
        <taxon>Enterococcus</taxon>
    </lineage>
</organism>
<sequence length="154" mass="18232">MNRQENLLDYLKGKWTMQYLYTNAYLKKEKKRYPIGLALLNGFIAILAVKLPVFIVAEEFDLPMGTFGGMRLSGSENVWIYWGMLGISLGIHILLYIYQNKEQLFFKGWINFPTIIGLLWLFFFQEKLRYWAAGFALVTGVLYYTFYFEMQKKQ</sequence>
<proteinExistence type="predicted"/>
<evidence type="ECO:0000313" key="3">
    <source>
        <dbReference type="Proteomes" id="UP001595969"/>
    </source>
</evidence>
<name>A0ABV9MS55_9ENTE</name>
<feature type="transmembrane region" description="Helical" evidence="1">
    <location>
        <begin position="104"/>
        <end position="124"/>
    </location>
</feature>
<dbReference type="RefSeq" id="WP_204654407.1">
    <property type="nucleotide sequence ID" value="NZ_JAFBFD010000026.1"/>
</dbReference>
<keyword evidence="1" id="KW-0472">Membrane</keyword>
<feature type="transmembrane region" description="Helical" evidence="1">
    <location>
        <begin position="79"/>
        <end position="97"/>
    </location>
</feature>
<keyword evidence="1" id="KW-0812">Transmembrane</keyword>
<keyword evidence="3" id="KW-1185">Reference proteome</keyword>
<evidence type="ECO:0000313" key="2">
    <source>
        <dbReference type="EMBL" id="MFC4718822.1"/>
    </source>
</evidence>
<reference evidence="3" key="1">
    <citation type="journal article" date="2019" name="Int. J. Syst. Evol. Microbiol.">
        <title>The Global Catalogue of Microorganisms (GCM) 10K type strain sequencing project: providing services to taxonomists for standard genome sequencing and annotation.</title>
        <authorList>
            <consortium name="The Broad Institute Genomics Platform"/>
            <consortium name="The Broad Institute Genome Sequencing Center for Infectious Disease"/>
            <person name="Wu L."/>
            <person name="Ma J."/>
        </authorList>
    </citation>
    <scope>NUCLEOTIDE SEQUENCE [LARGE SCALE GENOMIC DNA]</scope>
    <source>
        <strain evidence="3">CGMCC 1.19032</strain>
    </source>
</reference>
<gene>
    <name evidence="2" type="ORF">ACFO5I_03565</name>
</gene>